<keyword evidence="1" id="KW-0812">Transmembrane</keyword>
<reference evidence="2" key="2">
    <citation type="journal article" date="2015" name="Data Brief">
        <title>Shoot transcriptome of the giant reed, Arundo donax.</title>
        <authorList>
            <person name="Barrero R.A."/>
            <person name="Guerrero F.D."/>
            <person name="Moolhuijzen P."/>
            <person name="Goolsby J.A."/>
            <person name="Tidwell J."/>
            <person name="Bellgard S.E."/>
            <person name="Bellgard M.I."/>
        </authorList>
    </citation>
    <scope>NUCLEOTIDE SEQUENCE</scope>
    <source>
        <tissue evidence="2">Shoot tissue taken approximately 20 cm above the soil surface</tissue>
    </source>
</reference>
<keyword evidence="1" id="KW-1133">Transmembrane helix</keyword>
<dbReference type="EMBL" id="GBRH01227902">
    <property type="protein sequence ID" value="JAD69993.1"/>
    <property type="molecule type" value="Transcribed_RNA"/>
</dbReference>
<evidence type="ECO:0000256" key="1">
    <source>
        <dbReference type="SAM" id="Phobius"/>
    </source>
</evidence>
<reference evidence="2" key="1">
    <citation type="submission" date="2014-09" db="EMBL/GenBank/DDBJ databases">
        <authorList>
            <person name="Magalhaes I.L.F."/>
            <person name="Oliveira U."/>
            <person name="Santos F.R."/>
            <person name="Vidigal T.H.D.A."/>
            <person name="Brescovit A.D."/>
            <person name="Santos A.J."/>
        </authorList>
    </citation>
    <scope>NUCLEOTIDE SEQUENCE</scope>
    <source>
        <tissue evidence="2">Shoot tissue taken approximately 20 cm above the soil surface</tissue>
    </source>
</reference>
<evidence type="ECO:0000313" key="2">
    <source>
        <dbReference type="EMBL" id="JAD69993.1"/>
    </source>
</evidence>
<organism evidence="2">
    <name type="scientific">Arundo donax</name>
    <name type="common">Giant reed</name>
    <name type="synonym">Donax arundinaceus</name>
    <dbReference type="NCBI Taxonomy" id="35708"/>
    <lineage>
        <taxon>Eukaryota</taxon>
        <taxon>Viridiplantae</taxon>
        <taxon>Streptophyta</taxon>
        <taxon>Embryophyta</taxon>
        <taxon>Tracheophyta</taxon>
        <taxon>Spermatophyta</taxon>
        <taxon>Magnoliopsida</taxon>
        <taxon>Liliopsida</taxon>
        <taxon>Poales</taxon>
        <taxon>Poaceae</taxon>
        <taxon>PACMAD clade</taxon>
        <taxon>Arundinoideae</taxon>
        <taxon>Arundineae</taxon>
        <taxon>Arundo</taxon>
    </lineage>
</organism>
<proteinExistence type="predicted"/>
<accession>A0A0A9C6A7</accession>
<dbReference type="AlphaFoldDB" id="A0A0A9C6A7"/>
<sequence length="42" mass="4714">MAQRKGYGQLGDFLGSCDSLSVVSHSISCIFFCLFHLYRVDI</sequence>
<keyword evidence="1" id="KW-0472">Membrane</keyword>
<protein>
    <submittedName>
        <fullName evidence="2">Uncharacterized protein</fullName>
    </submittedName>
</protein>
<name>A0A0A9C6A7_ARUDO</name>
<feature type="transmembrane region" description="Helical" evidence="1">
    <location>
        <begin position="20"/>
        <end position="38"/>
    </location>
</feature>